<keyword evidence="1" id="KW-0676">Redox-active center</keyword>
<dbReference type="GO" id="GO:0016491">
    <property type="term" value="F:oxidoreductase activity"/>
    <property type="evidence" value="ECO:0007669"/>
    <property type="project" value="InterPro"/>
</dbReference>
<dbReference type="EMBL" id="LT630450">
    <property type="protein sequence ID" value="SFV73599.1"/>
    <property type="molecule type" value="Genomic_DNA"/>
</dbReference>
<dbReference type="Proteomes" id="UP000186323">
    <property type="component" value="Chromosome I"/>
</dbReference>
<dbReference type="Gene3D" id="3.40.30.10">
    <property type="entry name" value="Glutaredoxin"/>
    <property type="match status" value="1"/>
</dbReference>
<sequence length="265" mass="28787">MRAAAIPFLPCRAPAGPSLPRPKAYAAAMNFLYLTDVFCPWCYGFAPVMRRLAAEHPELPVRVLGGNLMAEPQTLTGMLEEYPTIREFFVRLQETTGQTTEQFRLALEQAAAGTGPDLLMHSPAMNLPLAALRQLSPGHQLEQMEAFQMAFYAQGRDVMAAGEQEAIAAAWLPAGAAPGALAAVMADPAVREAARHDAAEAEEIMGEFLLYPTLYLEHDGRRTLLARGYSDYDSVRAKLDDALRGIRESPVVQGAACGLDSKCCF</sequence>
<dbReference type="InterPro" id="IPR017937">
    <property type="entry name" value="Thioredoxin_CS"/>
</dbReference>
<organism evidence="3 4">
    <name type="scientific">Desulfovibrio piger</name>
    <dbReference type="NCBI Taxonomy" id="901"/>
    <lineage>
        <taxon>Bacteria</taxon>
        <taxon>Pseudomonadati</taxon>
        <taxon>Thermodesulfobacteriota</taxon>
        <taxon>Desulfovibrionia</taxon>
        <taxon>Desulfovibrionales</taxon>
        <taxon>Desulfovibrionaceae</taxon>
        <taxon>Desulfovibrio</taxon>
    </lineage>
</organism>
<dbReference type="AlphaFoldDB" id="A0A1K1LFV4"/>
<dbReference type="InterPro" id="IPR036249">
    <property type="entry name" value="Thioredoxin-like_sf"/>
</dbReference>
<evidence type="ECO:0000256" key="1">
    <source>
        <dbReference type="ARBA" id="ARBA00023284"/>
    </source>
</evidence>
<name>A0A1K1LFV4_9BACT</name>
<protein>
    <recommendedName>
        <fullName evidence="2">DSBA-like thioredoxin domain-containing protein</fullName>
    </recommendedName>
</protein>
<keyword evidence="4" id="KW-1185">Reference proteome</keyword>
<dbReference type="SUPFAM" id="SSF52833">
    <property type="entry name" value="Thioredoxin-like"/>
    <property type="match status" value="1"/>
</dbReference>
<gene>
    <name evidence="3" type="ORF">DESPIGER_1768</name>
</gene>
<dbReference type="Gene3D" id="1.10.472.60">
    <property type="entry name" value="putative protein disulfide isomerase domain"/>
    <property type="match status" value="1"/>
</dbReference>
<evidence type="ECO:0000313" key="3">
    <source>
        <dbReference type="EMBL" id="SFV73599.1"/>
    </source>
</evidence>
<reference evidence="4" key="1">
    <citation type="submission" date="2016-10" db="EMBL/GenBank/DDBJ databases">
        <authorList>
            <person name="Wegmann U."/>
        </authorList>
    </citation>
    <scope>NUCLEOTIDE SEQUENCE [LARGE SCALE GENOMIC DNA]</scope>
</reference>
<dbReference type="Pfam" id="PF01323">
    <property type="entry name" value="DSBA"/>
    <property type="match status" value="1"/>
</dbReference>
<feature type="domain" description="DSBA-like thioredoxin" evidence="2">
    <location>
        <begin position="35"/>
        <end position="203"/>
    </location>
</feature>
<accession>A0A1K1LFV4</accession>
<dbReference type="PROSITE" id="PS00194">
    <property type="entry name" value="THIOREDOXIN_1"/>
    <property type="match status" value="1"/>
</dbReference>
<dbReference type="KEGG" id="dpg:DESPIGER_1768"/>
<proteinExistence type="predicted"/>
<evidence type="ECO:0000313" key="4">
    <source>
        <dbReference type="Proteomes" id="UP000186323"/>
    </source>
</evidence>
<evidence type="ECO:0000259" key="2">
    <source>
        <dbReference type="Pfam" id="PF01323"/>
    </source>
</evidence>
<dbReference type="InterPro" id="IPR001853">
    <property type="entry name" value="DSBA-like_thioredoxin_dom"/>
</dbReference>